<feature type="compositionally biased region" description="Basic residues" evidence="1">
    <location>
        <begin position="7"/>
        <end position="24"/>
    </location>
</feature>
<accession>A0A0D7ABL8</accession>
<proteinExistence type="predicted"/>
<name>A0A0D7ABL8_9AGAR</name>
<sequence length="198" mass="21931">QPAPGPRTHKQRSKAISRLNRKRRREQEPLDAPNTTARKKYIQPSTSRAVHVEYDARQAKTTATAFTAARPPLTPSHDYSLADLTGPDAPRSFRVYKWDGRTTVPIVDSAGRVVGVLAGQPDDPAWGQVHESVAAALEKARLQLNMRRRKKKKKGKNSHRRGDFAVLNDGIAHGTGQMVSAHTFWVCGVLNDASILRI</sequence>
<reference evidence="2 3" key="1">
    <citation type="journal article" date="2015" name="Fungal Genet. Biol.">
        <title>Evolution of novel wood decay mechanisms in Agaricales revealed by the genome sequences of Fistulina hepatica and Cylindrobasidium torrendii.</title>
        <authorList>
            <person name="Floudas D."/>
            <person name="Held B.W."/>
            <person name="Riley R."/>
            <person name="Nagy L.G."/>
            <person name="Koehler G."/>
            <person name="Ransdell A.S."/>
            <person name="Younus H."/>
            <person name="Chow J."/>
            <person name="Chiniquy J."/>
            <person name="Lipzen A."/>
            <person name="Tritt A."/>
            <person name="Sun H."/>
            <person name="Haridas S."/>
            <person name="LaButti K."/>
            <person name="Ohm R.A."/>
            <person name="Kues U."/>
            <person name="Blanchette R.A."/>
            <person name="Grigoriev I.V."/>
            <person name="Minto R.E."/>
            <person name="Hibbett D.S."/>
        </authorList>
    </citation>
    <scope>NUCLEOTIDE SEQUENCE [LARGE SCALE GENOMIC DNA]</scope>
    <source>
        <strain evidence="2 3">ATCC 64428</strain>
    </source>
</reference>
<dbReference type="Proteomes" id="UP000054144">
    <property type="component" value="Unassembled WGS sequence"/>
</dbReference>
<feature type="region of interest" description="Disordered" evidence="1">
    <location>
        <begin position="1"/>
        <end position="46"/>
    </location>
</feature>
<feature type="non-terminal residue" evidence="2">
    <location>
        <position position="1"/>
    </location>
</feature>
<evidence type="ECO:0000313" key="2">
    <source>
        <dbReference type="EMBL" id="KIY48382.1"/>
    </source>
</evidence>
<keyword evidence="3" id="KW-1185">Reference proteome</keyword>
<dbReference type="OrthoDB" id="3031270at2759"/>
<dbReference type="EMBL" id="KN881834">
    <property type="protein sequence ID" value="KIY48382.1"/>
    <property type="molecule type" value="Genomic_DNA"/>
</dbReference>
<protein>
    <submittedName>
        <fullName evidence="2">Uncharacterized protein</fullName>
    </submittedName>
</protein>
<organism evidence="2 3">
    <name type="scientific">Fistulina hepatica ATCC 64428</name>
    <dbReference type="NCBI Taxonomy" id="1128425"/>
    <lineage>
        <taxon>Eukaryota</taxon>
        <taxon>Fungi</taxon>
        <taxon>Dikarya</taxon>
        <taxon>Basidiomycota</taxon>
        <taxon>Agaricomycotina</taxon>
        <taxon>Agaricomycetes</taxon>
        <taxon>Agaricomycetidae</taxon>
        <taxon>Agaricales</taxon>
        <taxon>Fistulinaceae</taxon>
        <taxon>Fistulina</taxon>
    </lineage>
</organism>
<evidence type="ECO:0000256" key="1">
    <source>
        <dbReference type="SAM" id="MobiDB-lite"/>
    </source>
</evidence>
<gene>
    <name evidence="2" type="ORF">FISHEDRAFT_43396</name>
</gene>
<evidence type="ECO:0000313" key="3">
    <source>
        <dbReference type="Proteomes" id="UP000054144"/>
    </source>
</evidence>
<dbReference type="AlphaFoldDB" id="A0A0D7ABL8"/>